<evidence type="ECO:0000256" key="1">
    <source>
        <dbReference type="SAM" id="MobiDB-lite"/>
    </source>
</evidence>
<protein>
    <submittedName>
        <fullName evidence="2">Uncharacterized protein</fullName>
    </submittedName>
</protein>
<reference evidence="2" key="1">
    <citation type="journal article" date="2020" name="Stud. Mycol.">
        <title>101 Dothideomycetes genomes: a test case for predicting lifestyles and emergence of pathogens.</title>
        <authorList>
            <person name="Haridas S."/>
            <person name="Albert R."/>
            <person name="Binder M."/>
            <person name="Bloem J."/>
            <person name="Labutti K."/>
            <person name="Salamov A."/>
            <person name="Andreopoulos B."/>
            <person name="Baker S."/>
            <person name="Barry K."/>
            <person name="Bills G."/>
            <person name="Bluhm B."/>
            <person name="Cannon C."/>
            <person name="Castanera R."/>
            <person name="Culley D."/>
            <person name="Daum C."/>
            <person name="Ezra D."/>
            <person name="Gonzalez J."/>
            <person name="Henrissat B."/>
            <person name="Kuo A."/>
            <person name="Liang C."/>
            <person name="Lipzen A."/>
            <person name="Lutzoni F."/>
            <person name="Magnuson J."/>
            <person name="Mondo S."/>
            <person name="Nolan M."/>
            <person name="Ohm R."/>
            <person name="Pangilinan J."/>
            <person name="Park H.-J."/>
            <person name="Ramirez L."/>
            <person name="Alfaro M."/>
            <person name="Sun H."/>
            <person name="Tritt A."/>
            <person name="Yoshinaga Y."/>
            <person name="Zwiers L.-H."/>
            <person name="Turgeon B."/>
            <person name="Goodwin S."/>
            <person name="Spatafora J."/>
            <person name="Crous P."/>
            <person name="Grigoriev I."/>
        </authorList>
    </citation>
    <scope>NUCLEOTIDE SEQUENCE</scope>
    <source>
        <strain evidence="2">CBS 109.77</strain>
    </source>
</reference>
<feature type="compositionally biased region" description="Basic and acidic residues" evidence="1">
    <location>
        <begin position="459"/>
        <end position="490"/>
    </location>
</feature>
<accession>A0A6A6WRS3</accession>
<dbReference type="OrthoDB" id="3690573at2759"/>
<feature type="compositionally biased region" description="Low complexity" evidence="1">
    <location>
        <begin position="60"/>
        <end position="73"/>
    </location>
</feature>
<name>A0A6A6WRS3_9PLEO</name>
<gene>
    <name evidence="2" type="ORF">K505DRAFT_367924</name>
</gene>
<organism evidence="2 3">
    <name type="scientific">Melanomma pulvis-pyrius CBS 109.77</name>
    <dbReference type="NCBI Taxonomy" id="1314802"/>
    <lineage>
        <taxon>Eukaryota</taxon>
        <taxon>Fungi</taxon>
        <taxon>Dikarya</taxon>
        <taxon>Ascomycota</taxon>
        <taxon>Pezizomycotina</taxon>
        <taxon>Dothideomycetes</taxon>
        <taxon>Pleosporomycetidae</taxon>
        <taxon>Pleosporales</taxon>
        <taxon>Melanommataceae</taxon>
        <taxon>Melanomma</taxon>
    </lineage>
</organism>
<dbReference type="Proteomes" id="UP000799757">
    <property type="component" value="Unassembled WGS sequence"/>
</dbReference>
<feature type="compositionally biased region" description="Low complexity" evidence="1">
    <location>
        <begin position="14"/>
        <end position="24"/>
    </location>
</feature>
<dbReference type="EMBL" id="MU002405">
    <property type="protein sequence ID" value="KAF2786789.1"/>
    <property type="molecule type" value="Genomic_DNA"/>
</dbReference>
<feature type="region of interest" description="Disordered" evidence="1">
    <location>
        <begin position="220"/>
        <end position="243"/>
    </location>
</feature>
<feature type="region of interest" description="Disordered" evidence="1">
    <location>
        <begin position="452"/>
        <end position="499"/>
    </location>
</feature>
<feature type="compositionally biased region" description="Basic and acidic residues" evidence="1">
    <location>
        <begin position="27"/>
        <end position="59"/>
    </location>
</feature>
<evidence type="ECO:0000313" key="3">
    <source>
        <dbReference type="Proteomes" id="UP000799757"/>
    </source>
</evidence>
<proteinExistence type="predicted"/>
<sequence>MVSPTSALDPGRVAADSASGAGAAEFDNGRSQKDKEGIWRGRHALPGERTEGHGVRADNTRPTPSARTTSSTRPENRKLRLPPLLPREKTKPRAQVPNVALNTGSANNPIDVEALQSTWDTPVPMHKVKATRAGSRPGVEKLVGMGPRLQRSFQAPPSFHRAVATRPMSQNTGAPPNMASSSYQAAGLNIQKIHNLLGQQHNSTRRYPNILPATYRHVPLPSPSPRIPHPTQPPPGHPLDSHNPQYLVGPRLYPPPVFSEEHPKGPAKHIPWSAPVPTNYVKSNHCRSIAPTSKHDPNSLIKGMLSGDRDGEELKKRIVPEYLRPRLPNRGIFEDPEGTVGQEGDTGSVKDIHRALNSEILPDTYAASNVLIQRTQPARQPQPSTIHLQTGSTTPDAALHLVTLRTQTQLLVDLFHVYPSSSNKTRLREDITMLVSAQNQRFDDWLATENHGREHKKAKISDKHFNASMRDGRDGRSQDETEEVTGKENEGIQAEPRLPTELELEVQKFLPSSSSLWDKSDGMGVAHVYATSPARSDWSIIDEEEEETEE</sequence>
<feature type="region of interest" description="Disordered" evidence="1">
    <location>
        <begin position="1"/>
        <end position="105"/>
    </location>
</feature>
<evidence type="ECO:0000313" key="2">
    <source>
        <dbReference type="EMBL" id="KAF2786789.1"/>
    </source>
</evidence>
<dbReference type="AlphaFoldDB" id="A0A6A6WRS3"/>
<feature type="compositionally biased region" description="Pro residues" evidence="1">
    <location>
        <begin position="220"/>
        <end position="237"/>
    </location>
</feature>
<keyword evidence="3" id="KW-1185">Reference proteome</keyword>